<evidence type="ECO:0000313" key="8">
    <source>
        <dbReference type="EMBL" id="NWH76230.1"/>
    </source>
</evidence>
<keyword evidence="9" id="KW-1185">Reference proteome</keyword>
<keyword evidence="4" id="KW-0732">Signal</keyword>
<evidence type="ECO:0000256" key="2">
    <source>
        <dbReference type="ARBA" id="ARBA00005554"/>
    </source>
</evidence>
<sequence length="375" mass="41213">LERFHARELRVSPHVLGHSRAHVGRAVAELVRAAKAQGLRPGPLALSLRGDFVPVGSAYEQHQARRPGRFDVLVPLRLPPPLEPRGAEEKEGGGGGGAFACALRARRGAPEPPGRLSSALVLRWFRGHLRRCLGAARYRLRDGCRLSLSAPPGRPPTLLVAPRSDYVCCRGAMAVRLVPAVPLGHALYLTAPPPPSHRGAEALWGLDASRLEQRLLGWARERGPASSCHLKCLQILKGLRDLRRRGLREPLGSRWGLVLSSYALKTAVLALLLRGPLERWDERFLVERLEELVLFLRDSLRRRVLMHLFLGNAGLPEALAVPRFLREAAPVNLLAAFDAATLDAVAFQLVDTWVWAPRIIAMYSGPRAARPANLP</sequence>
<dbReference type="Proteomes" id="UP000653271">
    <property type="component" value="Unassembled WGS sequence"/>
</dbReference>
<feature type="non-terminal residue" evidence="8">
    <location>
        <position position="375"/>
    </location>
</feature>
<protein>
    <submittedName>
        <fullName evidence="8">IPIL2 protein</fullName>
    </submittedName>
</protein>
<accession>A0A850X1B2</accession>
<dbReference type="Gene3D" id="1.10.1410.40">
    <property type="match status" value="1"/>
</dbReference>
<dbReference type="AlphaFoldDB" id="A0A850X1B2"/>
<dbReference type="GO" id="GO:0016020">
    <property type="term" value="C:membrane"/>
    <property type="evidence" value="ECO:0007669"/>
    <property type="project" value="UniProtKB-SubCell"/>
</dbReference>
<organism evidence="8 9">
    <name type="scientific">Piaya cayana</name>
    <name type="common">Common squirrel cuckoo</name>
    <dbReference type="NCBI Taxonomy" id="33601"/>
    <lineage>
        <taxon>Eukaryota</taxon>
        <taxon>Metazoa</taxon>
        <taxon>Chordata</taxon>
        <taxon>Craniata</taxon>
        <taxon>Vertebrata</taxon>
        <taxon>Euteleostomi</taxon>
        <taxon>Archelosauria</taxon>
        <taxon>Archosauria</taxon>
        <taxon>Dinosauria</taxon>
        <taxon>Saurischia</taxon>
        <taxon>Theropoda</taxon>
        <taxon>Coelurosauria</taxon>
        <taxon>Aves</taxon>
        <taxon>Neognathae</taxon>
        <taxon>Neoaves</taxon>
        <taxon>Otidimorphae</taxon>
        <taxon>Cuculiformes</taxon>
        <taxon>Coccyzidae</taxon>
        <taxon>Piaya</taxon>
    </lineage>
</organism>
<feature type="non-terminal residue" evidence="8">
    <location>
        <position position="1"/>
    </location>
</feature>
<evidence type="ECO:0000256" key="6">
    <source>
        <dbReference type="ARBA" id="ARBA00023136"/>
    </source>
</evidence>
<evidence type="ECO:0000259" key="7">
    <source>
        <dbReference type="Pfam" id="PF20266"/>
    </source>
</evidence>
<comment type="caution">
    <text evidence="8">The sequence shown here is derived from an EMBL/GenBank/DDBJ whole genome shotgun (WGS) entry which is preliminary data.</text>
</comment>
<dbReference type="OrthoDB" id="8745755at2759"/>
<keyword evidence="6" id="KW-0472">Membrane</keyword>
<evidence type="ECO:0000256" key="4">
    <source>
        <dbReference type="ARBA" id="ARBA00022729"/>
    </source>
</evidence>
<reference evidence="8" key="1">
    <citation type="submission" date="2019-09" db="EMBL/GenBank/DDBJ databases">
        <title>Bird 10,000 Genomes (B10K) Project - Family phase.</title>
        <authorList>
            <person name="Zhang G."/>
        </authorList>
    </citation>
    <scope>NUCLEOTIDE SEQUENCE</scope>
    <source>
        <strain evidence="8">B10K-DU-008-47</strain>
        <tissue evidence="8">Mixed tissue sample</tissue>
    </source>
</reference>
<gene>
    <name evidence="8" type="primary">Itpripl2</name>
    <name evidence="8" type="ORF">PIACAY_R00523</name>
</gene>
<proteinExistence type="inferred from homology"/>
<dbReference type="InterPro" id="IPR024810">
    <property type="entry name" value="MAB21L/cGLR"/>
</dbReference>
<evidence type="ECO:0000256" key="5">
    <source>
        <dbReference type="ARBA" id="ARBA00022989"/>
    </source>
</evidence>
<dbReference type="Gene3D" id="3.30.460.90">
    <property type="match status" value="1"/>
</dbReference>
<dbReference type="PRINTS" id="PR02107">
    <property type="entry name" value="INOS145TPRIP"/>
</dbReference>
<comment type="similarity">
    <text evidence="2">Belongs to the ITPRIP family.</text>
</comment>
<dbReference type="SMART" id="SM01265">
    <property type="entry name" value="Mab-21"/>
    <property type="match status" value="1"/>
</dbReference>
<dbReference type="InterPro" id="IPR046906">
    <property type="entry name" value="Mab-21_HhH/H2TH-like"/>
</dbReference>
<evidence type="ECO:0000256" key="3">
    <source>
        <dbReference type="ARBA" id="ARBA00022692"/>
    </source>
</evidence>
<name>A0A850X1B2_PIACA</name>
<evidence type="ECO:0000313" key="9">
    <source>
        <dbReference type="Proteomes" id="UP000653271"/>
    </source>
</evidence>
<dbReference type="PANTHER" id="PTHR10656:SF9">
    <property type="entry name" value="INOSITOL 1,4,5-TRISPHOSPHATE RECEPTOR-INTERACTING PROTEIN-LIKE 2"/>
    <property type="match status" value="1"/>
</dbReference>
<evidence type="ECO:0000256" key="1">
    <source>
        <dbReference type="ARBA" id="ARBA00004479"/>
    </source>
</evidence>
<dbReference type="InterPro" id="IPR026250">
    <property type="entry name" value="ITPRIP-like"/>
</dbReference>
<comment type="subcellular location">
    <subcellularLocation>
        <location evidence="1">Membrane</location>
        <topology evidence="1">Single-pass type I membrane protein</topology>
    </subcellularLocation>
</comment>
<dbReference type="EMBL" id="WAAB01013662">
    <property type="protein sequence ID" value="NWH76230.1"/>
    <property type="molecule type" value="Genomic_DNA"/>
</dbReference>
<dbReference type="Pfam" id="PF20266">
    <property type="entry name" value="Mab-21_C"/>
    <property type="match status" value="1"/>
</dbReference>
<keyword evidence="3" id="KW-0812">Transmembrane</keyword>
<dbReference type="PANTHER" id="PTHR10656">
    <property type="entry name" value="CELL FATE DETERMINING PROTEIN MAB21-RELATED"/>
    <property type="match status" value="1"/>
</dbReference>
<keyword evidence="5" id="KW-1133">Transmembrane helix</keyword>
<feature type="domain" description="Mab-21-like HhH/H2TH-like" evidence="7">
    <location>
        <begin position="228"/>
        <end position="313"/>
    </location>
</feature>